<dbReference type="Proteomes" id="UP000272942">
    <property type="component" value="Unassembled WGS sequence"/>
</dbReference>
<organism evidence="4">
    <name type="scientific">Echinostoma caproni</name>
    <dbReference type="NCBI Taxonomy" id="27848"/>
    <lineage>
        <taxon>Eukaryota</taxon>
        <taxon>Metazoa</taxon>
        <taxon>Spiralia</taxon>
        <taxon>Lophotrochozoa</taxon>
        <taxon>Platyhelminthes</taxon>
        <taxon>Trematoda</taxon>
        <taxon>Digenea</taxon>
        <taxon>Plagiorchiida</taxon>
        <taxon>Echinostomata</taxon>
        <taxon>Echinostomatoidea</taxon>
        <taxon>Echinostomatidae</taxon>
        <taxon>Echinostoma</taxon>
    </lineage>
</organism>
<feature type="domain" description="BACK" evidence="1">
    <location>
        <begin position="35"/>
        <end position="107"/>
    </location>
</feature>
<reference evidence="4" key="1">
    <citation type="submission" date="2016-06" db="UniProtKB">
        <authorList>
            <consortium name="WormBaseParasite"/>
        </authorList>
    </citation>
    <scope>IDENTIFICATION</scope>
</reference>
<dbReference type="PANTHER" id="PTHR46965:SF1">
    <property type="entry name" value="BTB_POZ DOMAIN-CONTAINING PROTEIN 19"/>
    <property type="match status" value="1"/>
</dbReference>
<accession>A0A183AI05</accession>
<reference evidence="2 3" key="2">
    <citation type="submission" date="2018-11" db="EMBL/GenBank/DDBJ databases">
        <authorList>
            <consortium name="Pathogen Informatics"/>
        </authorList>
    </citation>
    <scope>NUCLEOTIDE SEQUENCE [LARGE SCALE GENOMIC DNA]</scope>
    <source>
        <strain evidence="2 3">Egypt</strain>
    </source>
</reference>
<name>A0A183AI05_9TREM</name>
<dbReference type="Gene3D" id="1.25.40.420">
    <property type="match status" value="1"/>
</dbReference>
<gene>
    <name evidence="2" type="ORF">ECPE_LOCUS6590</name>
</gene>
<dbReference type="PANTHER" id="PTHR46965">
    <property type="entry name" value="BTB/POZ DOMAIN-CONTAINING PROTEIN 19"/>
    <property type="match status" value="1"/>
</dbReference>
<dbReference type="OrthoDB" id="45365at2759"/>
<evidence type="ECO:0000313" key="3">
    <source>
        <dbReference type="Proteomes" id="UP000272942"/>
    </source>
</evidence>
<evidence type="ECO:0000259" key="1">
    <source>
        <dbReference type="Pfam" id="PF07707"/>
    </source>
</evidence>
<dbReference type="Pfam" id="PF07707">
    <property type="entry name" value="BACK"/>
    <property type="match status" value="1"/>
</dbReference>
<dbReference type="InterPro" id="IPR042846">
    <property type="entry name" value="BTBD19"/>
</dbReference>
<dbReference type="EMBL" id="UZAN01043605">
    <property type="protein sequence ID" value="VDP78774.1"/>
    <property type="molecule type" value="Genomic_DNA"/>
</dbReference>
<evidence type="ECO:0000313" key="2">
    <source>
        <dbReference type="EMBL" id="VDP78774.1"/>
    </source>
</evidence>
<dbReference type="InterPro" id="IPR011705">
    <property type="entry name" value="BACK"/>
</dbReference>
<proteinExistence type="predicted"/>
<protein>
    <submittedName>
        <fullName evidence="4">BACK domain-containing protein</fullName>
    </submittedName>
</protein>
<keyword evidence="3" id="KW-1185">Reference proteome</keyword>
<sequence length="267" mass="30009">MLLAEEYKCLELAKLAEVQIGDLVDPKTAFEFLPAAFRLGREQLKSDLLEYIEDYSSSLLTTTNDDILLLNPTAMKAILESDQLDLDETRVVEVACYWAEHYLARARENCINAERDNARASIIKFRPSIEDSSSNSSDIPVLGSHRENNDLCKKSVYLHEALDEVADTLSSLRLALIPPIELLRLEEEYGGKGTIPEECFINAWRILATQGPNVSTEEKKITVQPRKGTVTRVQRRKSYADPLLAARRSKSSAVRISDVNVNRAFGH</sequence>
<evidence type="ECO:0000313" key="4">
    <source>
        <dbReference type="WBParaSite" id="ECPE_0000660301-mRNA-1"/>
    </source>
</evidence>
<dbReference type="AlphaFoldDB" id="A0A183AI05"/>
<dbReference type="WBParaSite" id="ECPE_0000660301-mRNA-1">
    <property type="protein sequence ID" value="ECPE_0000660301-mRNA-1"/>
    <property type="gene ID" value="ECPE_0000660301"/>
</dbReference>